<evidence type="ECO:0000313" key="2">
    <source>
        <dbReference type="EMBL" id="URD75993.1"/>
    </source>
</evidence>
<keyword evidence="1" id="KW-0472">Membrane</keyword>
<evidence type="ECO:0000313" key="3">
    <source>
        <dbReference type="Proteomes" id="UP001055439"/>
    </source>
</evidence>
<feature type="transmembrane region" description="Helical" evidence="1">
    <location>
        <begin position="156"/>
        <end position="189"/>
    </location>
</feature>
<protein>
    <recommendedName>
        <fullName evidence="4">Transmembrane protein</fullName>
    </recommendedName>
</protein>
<keyword evidence="1" id="KW-0812">Transmembrane</keyword>
<proteinExistence type="predicted"/>
<gene>
    <name evidence="2" type="ORF">MUK42_36659</name>
</gene>
<keyword evidence="3" id="KW-1185">Reference proteome</keyword>
<dbReference type="Proteomes" id="UP001055439">
    <property type="component" value="Chromosome 1"/>
</dbReference>
<evidence type="ECO:0000256" key="1">
    <source>
        <dbReference type="SAM" id="Phobius"/>
    </source>
</evidence>
<name>A0A9E7EHI8_9LILI</name>
<dbReference type="AlphaFoldDB" id="A0A9E7EHI8"/>
<keyword evidence="1" id="KW-1133">Transmembrane helix</keyword>
<dbReference type="EMBL" id="CP097502">
    <property type="protein sequence ID" value="URD75993.1"/>
    <property type="molecule type" value="Genomic_DNA"/>
</dbReference>
<evidence type="ECO:0008006" key="4">
    <source>
        <dbReference type="Google" id="ProtNLM"/>
    </source>
</evidence>
<sequence>MIEVLRGAIQSLAEGIFLTASSFSDGIGCLRWIRSWRSHRSVEAFSSFSWGISGDFRSQFNGDVSDGYPPGSHLLSSPFTARQHLWSQAQLMLPSRAILFSFIGFNRIFFSISRFLWASVEAPRAFGNLSVEFSHVHWCVGLGFTFPRPLRCNRFVLVYICCPAALAPLGFLVSPLSGLFFSSSLLFLHISKPPLTSRRVVPPASPRPFDSLRGFCSLHLVDLFRDRRKEVAGTLVRKKSFSRSLFLVLLLL</sequence>
<accession>A0A9E7EHI8</accession>
<organism evidence="2 3">
    <name type="scientific">Musa troglodytarum</name>
    <name type="common">fe'i banana</name>
    <dbReference type="NCBI Taxonomy" id="320322"/>
    <lineage>
        <taxon>Eukaryota</taxon>
        <taxon>Viridiplantae</taxon>
        <taxon>Streptophyta</taxon>
        <taxon>Embryophyta</taxon>
        <taxon>Tracheophyta</taxon>
        <taxon>Spermatophyta</taxon>
        <taxon>Magnoliopsida</taxon>
        <taxon>Liliopsida</taxon>
        <taxon>Zingiberales</taxon>
        <taxon>Musaceae</taxon>
        <taxon>Musa</taxon>
    </lineage>
</organism>
<reference evidence="2" key="1">
    <citation type="submission" date="2022-05" db="EMBL/GenBank/DDBJ databases">
        <title>The Musa troglodytarum L. genome provides insights into the mechanism of non-climacteric behaviour and enrichment of carotenoids.</title>
        <authorList>
            <person name="Wang J."/>
        </authorList>
    </citation>
    <scope>NUCLEOTIDE SEQUENCE</scope>
    <source>
        <tissue evidence="2">Leaf</tissue>
    </source>
</reference>